<keyword evidence="1" id="KW-0675">Receptor</keyword>
<name>A0A0M0JZL2_9EUKA</name>
<dbReference type="OrthoDB" id="1905162at2759"/>
<protein>
    <submittedName>
        <fullName evidence="1">Inositol-1,4,5-triphosphate receptor</fullName>
    </submittedName>
</protein>
<keyword evidence="2" id="KW-1185">Reference proteome</keyword>
<sequence length="227" mass="25577">MEFSLWLGTKATASDVAYFKKTIELCALLIRGRNMRNATTVQSLLPYELVQAVITSPALNSGLLVDGTDRRLVVTHFVQLAIDAYLDHEPHEVMMRVGVQRIWSNVERAADSRRMTSYITTVLPEEFDWQRFDGLKEYMRQSTPTRLVATHVAENRLVGTLLHAAHCLLRFGFYSTDETVALVPVVLAVLDSAGERVGLHADEAPDERYRLRVDPGCNTLLVMECKV</sequence>
<accession>A0A0M0JZL2</accession>
<organism evidence="1 2">
    <name type="scientific">Chrysochromulina tobinii</name>
    <dbReference type="NCBI Taxonomy" id="1460289"/>
    <lineage>
        <taxon>Eukaryota</taxon>
        <taxon>Haptista</taxon>
        <taxon>Haptophyta</taxon>
        <taxon>Prymnesiophyceae</taxon>
        <taxon>Prymnesiales</taxon>
        <taxon>Chrysochromulinaceae</taxon>
        <taxon>Chrysochromulina</taxon>
    </lineage>
</organism>
<comment type="caution">
    <text evidence="1">The sequence shown here is derived from an EMBL/GenBank/DDBJ whole genome shotgun (WGS) entry which is preliminary data.</text>
</comment>
<proteinExistence type="predicted"/>
<gene>
    <name evidence="1" type="ORF">Ctob_011564</name>
</gene>
<dbReference type="AlphaFoldDB" id="A0A0M0JZL2"/>
<evidence type="ECO:0000313" key="2">
    <source>
        <dbReference type="Proteomes" id="UP000037460"/>
    </source>
</evidence>
<evidence type="ECO:0000313" key="1">
    <source>
        <dbReference type="EMBL" id="KOO31985.1"/>
    </source>
</evidence>
<dbReference type="EMBL" id="JWZX01001876">
    <property type="protein sequence ID" value="KOO31985.1"/>
    <property type="molecule type" value="Genomic_DNA"/>
</dbReference>
<dbReference type="Proteomes" id="UP000037460">
    <property type="component" value="Unassembled WGS sequence"/>
</dbReference>
<reference evidence="2" key="1">
    <citation type="journal article" date="2015" name="PLoS Genet.">
        <title>Genome Sequence and Transcriptome Analyses of Chrysochromulina tobin: Metabolic Tools for Enhanced Algal Fitness in the Prominent Order Prymnesiales (Haptophyceae).</title>
        <authorList>
            <person name="Hovde B.T."/>
            <person name="Deodato C.R."/>
            <person name="Hunsperger H.M."/>
            <person name="Ryken S.A."/>
            <person name="Yost W."/>
            <person name="Jha R.K."/>
            <person name="Patterson J."/>
            <person name="Monnat R.J. Jr."/>
            <person name="Barlow S.B."/>
            <person name="Starkenburg S.R."/>
            <person name="Cattolico R.A."/>
        </authorList>
    </citation>
    <scope>NUCLEOTIDE SEQUENCE</scope>
    <source>
        <strain evidence="2">CCMP291</strain>
    </source>
</reference>